<dbReference type="SUPFAM" id="SSF52047">
    <property type="entry name" value="RNI-like"/>
    <property type="match status" value="1"/>
</dbReference>
<dbReference type="AlphaFoldDB" id="A0A851VX38"/>
<evidence type="ECO:0000256" key="4">
    <source>
        <dbReference type="ARBA" id="ARBA00022737"/>
    </source>
</evidence>
<keyword evidence="2" id="KW-0963">Cytoplasm</keyword>
<dbReference type="Proteomes" id="UP000659062">
    <property type="component" value="Unassembled WGS sequence"/>
</dbReference>
<dbReference type="GO" id="GO:0005737">
    <property type="term" value="C:cytoplasm"/>
    <property type="evidence" value="ECO:0007669"/>
    <property type="project" value="UniProtKB-SubCell"/>
</dbReference>
<sequence length="493" mass="55361">MDSLLFLCTRHIVAQRPLPALPDDLYPILFQAAFLDGRPLVLRDLVATWPFLELNFQRLVGHKVLFRAPNCNLCIEAVILAVVAQVQRELEVPRHQSSGSWLRVLDMTGVPDHLDGRSDWSSTKALARACVAVSRHQQELQRRRSKRHKGYSAATTAEAALRPPGVDVHADLVVDKNAYGILCEALQPGAASPLRLKCREFQPKYISAFEIVTLLECLDPSCLRRVDLHFICLRLVELLVILPHLSRFPELRSLNLQYSNLDMQHPTPESAIRIRCVARQLGMLSGLRDLNLRTTGLSGNLRQILCNLQAPLESLDLGHCSLLPTDLAFLSQSFHPAALKRLDLSGQDISQGLLEPLRLLLEETSASLLYLDLMECCMSDSHLAVLLPTLLRCSRLRVLGLFRNPLSTAALKDLLQKTLKLPDLHLVVYPIPLDCHTREPSEFDCYLFDESADEELLSAAEVEFSQLLANSRRTNLVWTDDPQGLEALDYFSL</sequence>
<feature type="non-terminal residue" evidence="5">
    <location>
        <position position="493"/>
    </location>
</feature>
<dbReference type="PANTHER" id="PTHR14224">
    <property type="entry name" value="SIMILAR TO PREFERENTIALLY EXPRESSED ANTIGEN IN MELANOMA-LIKE 3"/>
    <property type="match status" value="1"/>
</dbReference>
<dbReference type="OrthoDB" id="6479713at2759"/>
<keyword evidence="6" id="KW-1185">Reference proteome</keyword>
<reference evidence="5" key="1">
    <citation type="submission" date="2019-09" db="EMBL/GenBank/DDBJ databases">
        <title>Bird 10,000 Genomes (B10K) Project - Family phase.</title>
        <authorList>
            <person name="Zhang G."/>
        </authorList>
    </citation>
    <scope>NUCLEOTIDE SEQUENCE</scope>
    <source>
        <strain evidence="5">OUT-0061</strain>
        <tissue evidence="5">Blood</tissue>
    </source>
</reference>
<evidence type="ECO:0000313" key="5">
    <source>
        <dbReference type="EMBL" id="NXD46237.1"/>
    </source>
</evidence>
<dbReference type="EMBL" id="WBNE01000413">
    <property type="protein sequence ID" value="NXD46237.1"/>
    <property type="molecule type" value="Genomic_DNA"/>
</dbReference>
<evidence type="ECO:0000256" key="2">
    <source>
        <dbReference type="ARBA" id="ARBA00022490"/>
    </source>
</evidence>
<comment type="caution">
    <text evidence="5">The sequence shown here is derived from an EMBL/GenBank/DDBJ whole genome shotgun (WGS) entry which is preliminary data.</text>
</comment>
<name>A0A851VX38_9PASS</name>
<feature type="non-terminal residue" evidence="5">
    <location>
        <position position="1"/>
    </location>
</feature>
<dbReference type="PANTHER" id="PTHR14224:SF9">
    <property type="entry name" value="LEUCINE-RICH REPEAT-CONTAINING PROTEIN 14"/>
    <property type="match status" value="1"/>
</dbReference>
<evidence type="ECO:0000256" key="3">
    <source>
        <dbReference type="ARBA" id="ARBA00022614"/>
    </source>
</evidence>
<dbReference type="InterPro" id="IPR050694">
    <property type="entry name" value="LRRC14/PRAME"/>
</dbReference>
<dbReference type="InterPro" id="IPR032675">
    <property type="entry name" value="LRR_dom_sf"/>
</dbReference>
<accession>A0A851VX38</accession>
<comment type="subcellular location">
    <subcellularLocation>
        <location evidence="1">Cytoplasm</location>
    </subcellularLocation>
</comment>
<keyword evidence="4" id="KW-0677">Repeat</keyword>
<evidence type="ECO:0000256" key="1">
    <source>
        <dbReference type="ARBA" id="ARBA00004496"/>
    </source>
</evidence>
<organism evidence="5 6">
    <name type="scientific">Copsychus sechellarum</name>
    <dbReference type="NCBI Taxonomy" id="797021"/>
    <lineage>
        <taxon>Eukaryota</taxon>
        <taxon>Metazoa</taxon>
        <taxon>Chordata</taxon>
        <taxon>Craniata</taxon>
        <taxon>Vertebrata</taxon>
        <taxon>Euteleostomi</taxon>
        <taxon>Archelosauria</taxon>
        <taxon>Archosauria</taxon>
        <taxon>Dinosauria</taxon>
        <taxon>Saurischia</taxon>
        <taxon>Theropoda</taxon>
        <taxon>Coelurosauria</taxon>
        <taxon>Aves</taxon>
        <taxon>Neognathae</taxon>
        <taxon>Neoaves</taxon>
        <taxon>Telluraves</taxon>
        <taxon>Australaves</taxon>
        <taxon>Passeriformes</taxon>
        <taxon>Muscicapidae</taxon>
        <taxon>Copsychus</taxon>
    </lineage>
</organism>
<evidence type="ECO:0000313" key="6">
    <source>
        <dbReference type="Proteomes" id="UP000659062"/>
    </source>
</evidence>
<proteinExistence type="predicted"/>
<gene>
    <name evidence="5" type="primary">Lrrc14_6</name>
    <name evidence="5" type="ORF">COPSEC_R15255</name>
</gene>
<protein>
    <submittedName>
        <fullName evidence="5">LRC14 protein</fullName>
    </submittedName>
</protein>
<dbReference type="Gene3D" id="3.80.10.10">
    <property type="entry name" value="Ribonuclease Inhibitor"/>
    <property type="match status" value="1"/>
</dbReference>
<keyword evidence="3" id="KW-0433">Leucine-rich repeat</keyword>